<evidence type="ECO:0000313" key="3">
    <source>
        <dbReference type="Proteomes" id="UP000078459"/>
    </source>
</evidence>
<dbReference type="RefSeq" id="WP_068823407.1">
    <property type="nucleotide sequence ID" value="NZ_LWHJ01000030.1"/>
</dbReference>
<evidence type="ECO:0000313" key="2">
    <source>
        <dbReference type="EMBL" id="OAQ38635.1"/>
    </source>
</evidence>
<sequence length="199" mass="23317">MRFCLYALLLVPFICNAQSSSLQYDIFFKTSKIGDMQINAFKDGNKSTITMKSYVEVSFIISQTFKILEKALFENDKLMYSEARRIKSGTITLDNQTKAIDNYYHLKNKEGSKILKTNAISYNFLMLYLKEPKNITSVYSDNFQKFLSITKLKDHHFKVVLPNNDYNEYFYINGLCSMVKIHTGFFNVEMRQQNIFIKD</sequence>
<accession>A0A179DC56</accession>
<dbReference type="InterPro" id="IPR045767">
    <property type="entry name" value="DUF6134"/>
</dbReference>
<dbReference type="STRING" id="1826909.A5893_14605"/>
<feature type="signal peptide" evidence="1">
    <location>
        <begin position="1"/>
        <end position="17"/>
    </location>
</feature>
<reference evidence="2 3" key="2">
    <citation type="submission" date="2016-06" db="EMBL/GenBank/DDBJ databases">
        <title>Pedobacter psychrophilus sp. nov., isolated from Antarctic fragmentary rock.</title>
        <authorList>
            <person name="Svec P."/>
        </authorList>
    </citation>
    <scope>NUCLEOTIDE SEQUENCE [LARGE SCALE GENOMIC DNA]</scope>
    <source>
        <strain evidence="2 3">CCM 8644</strain>
    </source>
</reference>
<name>A0A179DC56_9SPHI</name>
<dbReference type="AlphaFoldDB" id="A0A179DC56"/>
<keyword evidence="3" id="KW-1185">Reference proteome</keyword>
<keyword evidence="1" id="KW-0732">Signal</keyword>
<dbReference type="EMBL" id="LWHJ01000030">
    <property type="protein sequence ID" value="OAQ38635.1"/>
    <property type="molecule type" value="Genomic_DNA"/>
</dbReference>
<reference evidence="2 3" key="1">
    <citation type="submission" date="2016-04" db="EMBL/GenBank/DDBJ databases">
        <authorList>
            <person name="Evans L.H."/>
            <person name="Alamgir A."/>
            <person name="Owens N."/>
            <person name="Weber N.D."/>
            <person name="Virtaneva K."/>
            <person name="Barbian K."/>
            <person name="Babar A."/>
            <person name="Rosenke K."/>
        </authorList>
    </citation>
    <scope>NUCLEOTIDE SEQUENCE [LARGE SCALE GENOMIC DNA]</scope>
    <source>
        <strain evidence="2 3">CCM 8644</strain>
    </source>
</reference>
<dbReference type="Pfam" id="PF19630">
    <property type="entry name" value="DUF6134"/>
    <property type="match status" value="1"/>
</dbReference>
<evidence type="ECO:0008006" key="4">
    <source>
        <dbReference type="Google" id="ProtNLM"/>
    </source>
</evidence>
<feature type="chain" id="PRO_5008100376" description="DUF3108 domain-containing protein" evidence="1">
    <location>
        <begin position="18"/>
        <end position="199"/>
    </location>
</feature>
<gene>
    <name evidence="2" type="ORF">A5893_14605</name>
</gene>
<protein>
    <recommendedName>
        <fullName evidence="4">DUF3108 domain-containing protein</fullName>
    </recommendedName>
</protein>
<evidence type="ECO:0000256" key="1">
    <source>
        <dbReference type="SAM" id="SignalP"/>
    </source>
</evidence>
<dbReference type="Proteomes" id="UP000078459">
    <property type="component" value="Unassembled WGS sequence"/>
</dbReference>
<organism evidence="2 3">
    <name type="scientific">Pedobacter psychrophilus</name>
    <dbReference type="NCBI Taxonomy" id="1826909"/>
    <lineage>
        <taxon>Bacteria</taxon>
        <taxon>Pseudomonadati</taxon>
        <taxon>Bacteroidota</taxon>
        <taxon>Sphingobacteriia</taxon>
        <taxon>Sphingobacteriales</taxon>
        <taxon>Sphingobacteriaceae</taxon>
        <taxon>Pedobacter</taxon>
    </lineage>
</organism>
<comment type="caution">
    <text evidence="2">The sequence shown here is derived from an EMBL/GenBank/DDBJ whole genome shotgun (WGS) entry which is preliminary data.</text>
</comment>
<proteinExistence type="predicted"/>